<dbReference type="InterPro" id="IPR004843">
    <property type="entry name" value="Calcineurin-like_PHP"/>
</dbReference>
<dbReference type="EMBL" id="JAUZQE010000029">
    <property type="protein sequence ID" value="MDR4126584.1"/>
    <property type="molecule type" value="Genomic_DNA"/>
</dbReference>
<proteinExistence type="predicted"/>
<dbReference type="Gene3D" id="3.60.21.10">
    <property type="match status" value="1"/>
</dbReference>
<evidence type="ECO:0000259" key="2">
    <source>
        <dbReference type="Pfam" id="PF00149"/>
    </source>
</evidence>
<gene>
    <name evidence="3" type="ORF">Q8947_11395</name>
</gene>
<accession>A0ABU1D808</accession>
<dbReference type="Proteomes" id="UP001232156">
    <property type="component" value="Unassembled WGS sequence"/>
</dbReference>
<name>A0ABU1D808_9BURK</name>
<dbReference type="PIRSF" id="PIRSF033091">
    <property type="entry name" value="Pesterase_YhaO"/>
    <property type="match status" value="1"/>
</dbReference>
<keyword evidence="3" id="KW-0540">Nuclease</keyword>
<organism evidence="3 4">
    <name type="scientific">Yanghanlia caeni</name>
    <dbReference type="NCBI Taxonomy" id="3064283"/>
    <lineage>
        <taxon>Bacteria</taxon>
        <taxon>Pseudomonadati</taxon>
        <taxon>Pseudomonadota</taxon>
        <taxon>Betaproteobacteria</taxon>
        <taxon>Burkholderiales</taxon>
        <taxon>Alcaligenaceae</taxon>
        <taxon>Yanghanlia</taxon>
    </lineage>
</organism>
<comment type="caution">
    <text evidence="3">The sequence shown here is derived from an EMBL/GenBank/DDBJ whole genome shotgun (WGS) entry which is preliminary data.</text>
</comment>
<keyword evidence="4" id="KW-1185">Reference proteome</keyword>
<evidence type="ECO:0000256" key="1">
    <source>
        <dbReference type="ARBA" id="ARBA00022801"/>
    </source>
</evidence>
<dbReference type="InterPro" id="IPR050535">
    <property type="entry name" value="DNA_Repair-Maintenance_Comp"/>
</dbReference>
<keyword evidence="3" id="KW-0269">Exonuclease</keyword>
<evidence type="ECO:0000313" key="4">
    <source>
        <dbReference type="Proteomes" id="UP001232156"/>
    </source>
</evidence>
<keyword evidence="1 3" id="KW-0378">Hydrolase</keyword>
<evidence type="ECO:0000313" key="3">
    <source>
        <dbReference type="EMBL" id="MDR4126584.1"/>
    </source>
</evidence>
<dbReference type="PANTHER" id="PTHR30337">
    <property type="entry name" value="COMPONENT OF ATP-DEPENDENT DSDNA EXONUCLEASE"/>
    <property type="match status" value="1"/>
</dbReference>
<dbReference type="InterPro" id="IPR029052">
    <property type="entry name" value="Metallo-depent_PP-like"/>
</dbReference>
<sequence length="418" mass="45652">MRFIHAADIHLDSPLRGLGSYDDMPVDTLRSATRAAFTRLVEEAIALEVDFVVIAGDLYDGDWKDHNTGIYFARQMGRLRNAGIPVYVLHGNHDAESVMTRRLTLPDTVHVFRAGKPTTFVLSQLKVALHGQSFSHAAVTDNLAAGYPDPLPGHFNIGVLHTALEGYAEHAHYAPCTLEQLHARGYQYWALGHVHEYCVFPGTVPVVFPGNLQGRHIREQGARGAVLVTVQDGVVESIERLEVDVLRWHRLQVDLNGCDAWSSVVSRIRSGLEALLAAQAHDRPCVLRISLEGETALHGELVGRAAPLRAEVQAVMAALAGERLWLEKVQVGTRAPQRADGPAADADDLAVMLAEAAADPTWHASLRDGLQPMFDRAPYELGRQAPVLDAVRNGDFEALLSDAAASVLRRLERAGKEA</sequence>
<dbReference type="InterPro" id="IPR041796">
    <property type="entry name" value="Mre11_N"/>
</dbReference>
<dbReference type="SUPFAM" id="SSF56300">
    <property type="entry name" value="Metallo-dependent phosphatases"/>
    <property type="match status" value="1"/>
</dbReference>
<reference evidence="3 4" key="1">
    <citation type="submission" date="2023-08" db="EMBL/GenBank/DDBJ databases">
        <title>Alcaligenaceae gen. nov., a novel taxon isolated from the sludge of Yixing Pesticide Factory.</title>
        <authorList>
            <person name="Ruan L."/>
        </authorList>
    </citation>
    <scope>NUCLEOTIDE SEQUENCE [LARGE SCALE GENOMIC DNA]</scope>
    <source>
        <strain evidence="3 4">LG-2</strain>
    </source>
</reference>
<dbReference type="GO" id="GO:0004527">
    <property type="term" value="F:exonuclease activity"/>
    <property type="evidence" value="ECO:0007669"/>
    <property type="project" value="UniProtKB-KW"/>
</dbReference>
<feature type="domain" description="Calcineurin-like phosphoesterase" evidence="2">
    <location>
        <begin position="1"/>
        <end position="197"/>
    </location>
</feature>
<dbReference type="InterPro" id="IPR014576">
    <property type="entry name" value="Pesterase_YhaO"/>
</dbReference>
<protein>
    <submittedName>
        <fullName evidence="3">DNA repair exonuclease</fullName>
        <ecNumber evidence="3">3.1.-.-</ecNumber>
    </submittedName>
</protein>
<dbReference type="Pfam" id="PF00149">
    <property type="entry name" value="Metallophos"/>
    <property type="match status" value="1"/>
</dbReference>
<dbReference type="EC" id="3.1.-.-" evidence="3"/>
<dbReference type="CDD" id="cd00840">
    <property type="entry name" value="MPP_Mre11_N"/>
    <property type="match status" value="1"/>
</dbReference>
<dbReference type="PANTHER" id="PTHR30337:SF7">
    <property type="entry name" value="PHOSPHOESTERASE"/>
    <property type="match status" value="1"/>
</dbReference>
<dbReference type="RefSeq" id="WP_347287322.1">
    <property type="nucleotide sequence ID" value="NZ_JAUZQE010000029.1"/>
</dbReference>